<accession>A0A813NFX8</accession>
<protein>
    <submittedName>
        <fullName evidence="1">Uncharacterized protein</fullName>
    </submittedName>
</protein>
<evidence type="ECO:0000313" key="1">
    <source>
        <dbReference type="EMBL" id="CAF0735912.1"/>
    </source>
</evidence>
<dbReference type="Proteomes" id="UP000663879">
    <property type="component" value="Unassembled WGS sequence"/>
</dbReference>
<reference evidence="1" key="1">
    <citation type="submission" date="2021-02" db="EMBL/GenBank/DDBJ databases">
        <authorList>
            <person name="Nowell W R."/>
        </authorList>
    </citation>
    <scope>NUCLEOTIDE SEQUENCE</scope>
    <source>
        <strain evidence="1">Ploen Becks lab</strain>
    </source>
</reference>
<name>A0A813NFX8_9BILA</name>
<keyword evidence="2" id="KW-1185">Reference proteome</keyword>
<comment type="caution">
    <text evidence="1">The sequence shown here is derived from an EMBL/GenBank/DDBJ whole genome shotgun (WGS) entry which is preliminary data.</text>
</comment>
<evidence type="ECO:0000313" key="2">
    <source>
        <dbReference type="Proteomes" id="UP000663879"/>
    </source>
</evidence>
<proteinExistence type="predicted"/>
<dbReference type="AlphaFoldDB" id="A0A813NFX8"/>
<gene>
    <name evidence="1" type="ORF">OXX778_LOCUS3124</name>
</gene>
<dbReference type="EMBL" id="CAJNOC010000265">
    <property type="protein sequence ID" value="CAF0735912.1"/>
    <property type="molecule type" value="Genomic_DNA"/>
</dbReference>
<organism evidence="1 2">
    <name type="scientific">Brachionus calyciflorus</name>
    <dbReference type="NCBI Taxonomy" id="104777"/>
    <lineage>
        <taxon>Eukaryota</taxon>
        <taxon>Metazoa</taxon>
        <taxon>Spiralia</taxon>
        <taxon>Gnathifera</taxon>
        <taxon>Rotifera</taxon>
        <taxon>Eurotatoria</taxon>
        <taxon>Monogononta</taxon>
        <taxon>Pseudotrocha</taxon>
        <taxon>Ploima</taxon>
        <taxon>Brachionidae</taxon>
        <taxon>Brachionus</taxon>
    </lineage>
</organism>
<sequence length="454" mass="52748">MDEYFNSIAKNPIVSNDEFLKEFEALVDTALIENNLMPCYFKEDNNICNKSQIDYSQSSGISEGSIYENDWFSNEVPVENLNLEQIDRILFDKDFMKWSKLELNSTKTLSNNYTSSLSKFKRKKLNPSSKEKYFDALIQILSDLILNNSKQGLTLISSLFRSKKSIKYKIIKQTLITIALKKLKRNIRKRHKKKYSRKLSKKFYSKDKIIKESDNETMNVSMQDDLYRQQQQQSIVEIPNIEDPILFIDNVYNQLIENNYDFNNNNQQSNSIEFDFQLKEIFHDKPTILNDKLNEENNEKISIEECDYNLKKHGQLSFKNLSDSNLLDTKCNFFKKKTGREFDLRERDKELSISVSENDNHISSKVSSTTSSRLFSLYESLKSILLKKNFILVPIVLFLMSTKCKQFYLNSSISSSSRTLFSTAISTWPLATPATAKASLAISESLKSLVNNFI</sequence>